<sequence>MKILMCIVLSAVAIPLFAQPYAGDTWKDASKKGTGSVSFAYVETPSFVYVDESGKLTGICVDIMNDFVAWLKDVKKVDVKPNFVGNGTSFRGMYDKVKISKGGVFGLGNITITEERKKEVKFSQPFITNFAILITQDKIPTLTKFEDLPKTFADLTAYTAKGTLNEKRMMELKSNYFPNMKVAYTTTSQETLEKLFIDPKGFAYLDLAFYLEAVQKKKNIKRHPIADKAAEQFGFIMPLGTDWAPVLDEFLKNNGGYTASARYKSILVKHMGEAGMKLMQSSK</sequence>
<dbReference type="SMART" id="SM00062">
    <property type="entry name" value="PBPb"/>
    <property type="match status" value="1"/>
</dbReference>
<dbReference type="PANTHER" id="PTHR35936">
    <property type="entry name" value="MEMBRANE-BOUND LYTIC MUREIN TRANSGLYCOSYLASE F"/>
    <property type="match status" value="1"/>
</dbReference>
<evidence type="ECO:0000313" key="5">
    <source>
        <dbReference type="Proteomes" id="UP001597112"/>
    </source>
</evidence>
<protein>
    <submittedName>
        <fullName evidence="4">Substrate-binding periplasmic protein</fullName>
    </submittedName>
</protein>
<organism evidence="4 5">
    <name type="scientific">Ohtaekwangia kribbensis</name>
    <dbReference type="NCBI Taxonomy" id="688913"/>
    <lineage>
        <taxon>Bacteria</taxon>
        <taxon>Pseudomonadati</taxon>
        <taxon>Bacteroidota</taxon>
        <taxon>Cytophagia</taxon>
        <taxon>Cytophagales</taxon>
        <taxon>Fulvivirgaceae</taxon>
        <taxon>Ohtaekwangia</taxon>
    </lineage>
</organism>
<reference evidence="5" key="1">
    <citation type="journal article" date="2019" name="Int. J. Syst. Evol. Microbiol.">
        <title>The Global Catalogue of Microorganisms (GCM) 10K type strain sequencing project: providing services to taxonomists for standard genome sequencing and annotation.</title>
        <authorList>
            <consortium name="The Broad Institute Genomics Platform"/>
            <consortium name="The Broad Institute Genome Sequencing Center for Infectious Disease"/>
            <person name="Wu L."/>
            <person name="Ma J."/>
        </authorList>
    </citation>
    <scope>NUCLEOTIDE SEQUENCE [LARGE SCALE GENOMIC DNA]</scope>
    <source>
        <strain evidence="5">CCUG 58938</strain>
    </source>
</reference>
<feature type="chain" id="PRO_5046518769" evidence="2">
    <location>
        <begin position="19"/>
        <end position="283"/>
    </location>
</feature>
<evidence type="ECO:0000256" key="1">
    <source>
        <dbReference type="ARBA" id="ARBA00022729"/>
    </source>
</evidence>
<feature type="domain" description="Solute-binding protein family 3/N-terminal" evidence="3">
    <location>
        <begin position="36"/>
        <end position="274"/>
    </location>
</feature>
<dbReference type="SUPFAM" id="SSF53850">
    <property type="entry name" value="Periplasmic binding protein-like II"/>
    <property type="match status" value="1"/>
</dbReference>
<dbReference type="InterPro" id="IPR001638">
    <property type="entry name" value="Solute-binding_3/MltF_N"/>
</dbReference>
<keyword evidence="1 2" id="KW-0732">Signal</keyword>
<dbReference type="RefSeq" id="WP_377586023.1">
    <property type="nucleotide sequence ID" value="NZ_JBHTKA010000016.1"/>
</dbReference>
<dbReference type="PANTHER" id="PTHR35936:SF19">
    <property type="entry name" value="AMINO-ACID-BINDING PROTEIN YXEM-RELATED"/>
    <property type="match status" value="1"/>
</dbReference>
<dbReference type="Gene3D" id="3.40.190.10">
    <property type="entry name" value="Periplasmic binding protein-like II"/>
    <property type="match status" value="2"/>
</dbReference>
<evidence type="ECO:0000313" key="4">
    <source>
        <dbReference type="EMBL" id="MFD1003377.1"/>
    </source>
</evidence>
<comment type="caution">
    <text evidence="4">The sequence shown here is derived from an EMBL/GenBank/DDBJ whole genome shotgun (WGS) entry which is preliminary data.</text>
</comment>
<dbReference type="Pfam" id="PF00497">
    <property type="entry name" value="SBP_bac_3"/>
    <property type="match status" value="1"/>
</dbReference>
<proteinExistence type="predicted"/>
<feature type="signal peptide" evidence="2">
    <location>
        <begin position="1"/>
        <end position="18"/>
    </location>
</feature>
<dbReference type="EMBL" id="JBHTKA010000016">
    <property type="protein sequence ID" value="MFD1003377.1"/>
    <property type="molecule type" value="Genomic_DNA"/>
</dbReference>
<keyword evidence="5" id="KW-1185">Reference proteome</keyword>
<evidence type="ECO:0000256" key="2">
    <source>
        <dbReference type="SAM" id="SignalP"/>
    </source>
</evidence>
<evidence type="ECO:0000259" key="3">
    <source>
        <dbReference type="SMART" id="SM00062"/>
    </source>
</evidence>
<dbReference type="Proteomes" id="UP001597112">
    <property type="component" value="Unassembled WGS sequence"/>
</dbReference>
<name>A0ABW3KEM0_9BACT</name>
<gene>
    <name evidence="4" type="ORF">ACFQ21_28890</name>
</gene>
<accession>A0ABW3KEM0</accession>